<dbReference type="Proteomes" id="UP000824469">
    <property type="component" value="Unassembled WGS sequence"/>
</dbReference>
<feature type="non-terminal residue" evidence="9">
    <location>
        <position position="1"/>
    </location>
</feature>
<evidence type="ECO:0000256" key="2">
    <source>
        <dbReference type="ARBA" id="ARBA00022448"/>
    </source>
</evidence>
<name>A0AA38FGY8_TAXCH</name>
<evidence type="ECO:0000256" key="1">
    <source>
        <dbReference type="ARBA" id="ARBA00004141"/>
    </source>
</evidence>
<gene>
    <name evidence="9" type="ORF">KI387_013110</name>
</gene>
<dbReference type="InterPro" id="IPR016817">
    <property type="entry name" value="MannP-dilichol_defect-1"/>
</dbReference>
<evidence type="ECO:0000256" key="5">
    <source>
        <dbReference type="ARBA" id="ARBA00022989"/>
    </source>
</evidence>
<dbReference type="GO" id="GO:0016020">
    <property type="term" value="C:membrane"/>
    <property type="evidence" value="ECO:0007669"/>
    <property type="project" value="UniProtKB-SubCell"/>
</dbReference>
<accession>A0AA38FGY8</accession>
<dbReference type="Pfam" id="PF04193">
    <property type="entry name" value="PQ-loop"/>
    <property type="match status" value="2"/>
</dbReference>
<evidence type="ECO:0000256" key="8">
    <source>
        <dbReference type="SAM" id="Phobius"/>
    </source>
</evidence>
<comment type="subcellular location">
    <subcellularLocation>
        <location evidence="1">Membrane</location>
        <topology evidence="1">Multi-pass membrane protein</topology>
    </subcellularLocation>
</comment>
<dbReference type="EMBL" id="JAHRHJ020000009">
    <property type="protein sequence ID" value="KAH9301527.1"/>
    <property type="molecule type" value="Genomic_DNA"/>
</dbReference>
<evidence type="ECO:0000313" key="9">
    <source>
        <dbReference type="EMBL" id="KAH9301527.1"/>
    </source>
</evidence>
<evidence type="ECO:0008006" key="11">
    <source>
        <dbReference type="Google" id="ProtNLM"/>
    </source>
</evidence>
<sequence>IYIILKNKSIKGLSVASFELEVVGFTIALAYCLHNDLPFSAYGELLFLLLQAIILMNLIYYYSSPLGARALLKSAIYCAVAPTILAGWINPVLFEALYASQHAIFLFARIPQIWKNYCDKSTGELSFLTNFMNAGGSFVRLFTSIQEKAPTSSILLYFDD</sequence>
<keyword evidence="5 8" id="KW-1133">Transmembrane helix</keyword>
<proteinExistence type="inferred from homology"/>
<feature type="non-terminal residue" evidence="9">
    <location>
        <position position="160"/>
    </location>
</feature>
<evidence type="ECO:0000256" key="6">
    <source>
        <dbReference type="ARBA" id="ARBA00023136"/>
    </source>
</evidence>
<comment type="caution">
    <text evidence="9">The sequence shown here is derived from an EMBL/GenBank/DDBJ whole genome shotgun (WGS) entry which is preliminary data.</text>
</comment>
<dbReference type="Gene3D" id="1.20.1280.290">
    <property type="match status" value="2"/>
</dbReference>
<keyword evidence="6 8" id="KW-0472">Membrane</keyword>
<keyword evidence="4" id="KW-0677">Repeat</keyword>
<organism evidence="9 10">
    <name type="scientific">Taxus chinensis</name>
    <name type="common">Chinese yew</name>
    <name type="synonym">Taxus wallichiana var. chinensis</name>
    <dbReference type="NCBI Taxonomy" id="29808"/>
    <lineage>
        <taxon>Eukaryota</taxon>
        <taxon>Viridiplantae</taxon>
        <taxon>Streptophyta</taxon>
        <taxon>Embryophyta</taxon>
        <taxon>Tracheophyta</taxon>
        <taxon>Spermatophyta</taxon>
        <taxon>Pinopsida</taxon>
        <taxon>Pinidae</taxon>
        <taxon>Conifers II</taxon>
        <taxon>Cupressales</taxon>
        <taxon>Taxaceae</taxon>
        <taxon>Taxus</taxon>
    </lineage>
</organism>
<feature type="transmembrane region" description="Helical" evidence="8">
    <location>
        <begin position="12"/>
        <end position="33"/>
    </location>
</feature>
<comment type="similarity">
    <text evidence="7">Belongs to the MPDU1 (TC 2.A.43.3) family.</text>
</comment>
<feature type="transmembrane region" description="Helical" evidence="8">
    <location>
        <begin position="45"/>
        <end position="63"/>
    </location>
</feature>
<keyword evidence="2" id="KW-0813">Transport</keyword>
<dbReference type="PANTHER" id="PTHR12226:SF2">
    <property type="entry name" value="MANNOSE-P-DOLICHOL UTILIZATION DEFECT 1 PROTEIN"/>
    <property type="match status" value="1"/>
</dbReference>
<reference evidence="9 10" key="1">
    <citation type="journal article" date="2021" name="Nat. Plants">
        <title>The Taxus genome provides insights into paclitaxel biosynthesis.</title>
        <authorList>
            <person name="Xiong X."/>
            <person name="Gou J."/>
            <person name="Liao Q."/>
            <person name="Li Y."/>
            <person name="Zhou Q."/>
            <person name="Bi G."/>
            <person name="Li C."/>
            <person name="Du R."/>
            <person name="Wang X."/>
            <person name="Sun T."/>
            <person name="Guo L."/>
            <person name="Liang H."/>
            <person name="Lu P."/>
            <person name="Wu Y."/>
            <person name="Zhang Z."/>
            <person name="Ro D.K."/>
            <person name="Shang Y."/>
            <person name="Huang S."/>
            <person name="Yan J."/>
        </authorList>
    </citation>
    <scope>NUCLEOTIDE SEQUENCE [LARGE SCALE GENOMIC DNA]</scope>
    <source>
        <strain evidence="9">Ta-2019</strain>
    </source>
</reference>
<protein>
    <recommendedName>
        <fullName evidence="11">Mannose-P-dolichol utilization defect 1 protein homolog</fullName>
    </recommendedName>
</protein>
<feature type="transmembrane region" description="Helical" evidence="8">
    <location>
        <begin position="75"/>
        <end position="94"/>
    </location>
</feature>
<evidence type="ECO:0000256" key="4">
    <source>
        <dbReference type="ARBA" id="ARBA00022737"/>
    </source>
</evidence>
<dbReference type="PANTHER" id="PTHR12226">
    <property type="entry name" value="MANNOSE-P-DOLICHOL UTILIZATION DEFECT 1 LEC35 -RELATED"/>
    <property type="match status" value="1"/>
</dbReference>
<dbReference type="OMA" id="WINPVLF"/>
<dbReference type="AlphaFoldDB" id="A0AA38FGY8"/>
<evidence type="ECO:0000256" key="3">
    <source>
        <dbReference type="ARBA" id="ARBA00022692"/>
    </source>
</evidence>
<keyword evidence="10" id="KW-1185">Reference proteome</keyword>
<dbReference type="SMART" id="SM00679">
    <property type="entry name" value="CTNS"/>
    <property type="match status" value="2"/>
</dbReference>
<evidence type="ECO:0000256" key="7">
    <source>
        <dbReference type="ARBA" id="ARBA00038475"/>
    </source>
</evidence>
<evidence type="ECO:0000313" key="10">
    <source>
        <dbReference type="Proteomes" id="UP000824469"/>
    </source>
</evidence>
<dbReference type="InterPro" id="IPR006603">
    <property type="entry name" value="PQ-loop_rpt"/>
</dbReference>
<keyword evidence="3 8" id="KW-0812">Transmembrane</keyword>